<evidence type="ECO:0000313" key="2">
    <source>
        <dbReference type="EMBL" id="OGE41167.1"/>
    </source>
</evidence>
<proteinExistence type="predicted"/>
<dbReference type="InterPro" id="IPR025291">
    <property type="entry name" value="DUF4153"/>
</dbReference>
<dbReference type="Pfam" id="PF13687">
    <property type="entry name" value="DUF4153"/>
    <property type="match status" value="1"/>
</dbReference>
<comment type="caution">
    <text evidence="2">The sequence shown here is derived from an EMBL/GenBank/DDBJ whole genome shotgun (WGS) entry which is preliminary data.</text>
</comment>
<feature type="transmembrane region" description="Helical" evidence="1">
    <location>
        <begin position="279"/>
        <end position="299"/>
    </location>
</feature>
<evidence type="ECO:0000256" key="1">
    <source>
        <dbReference type="SAM" id="Phobius"/>
    </source>
</evidence>
<organism evidence="2 3">
    <name type="scientific">Candidatus Daviesbacteria bacterium RIFCSPHIGHO2_02_FULL_43_12</name>
    <dbReference type="NCBI Taxonomy" id="1797776"/>
    <lineage>
        <taxon>Bacteria</taxon>
        <taxon>Candidatus Daviesiibacteriota</taxon>
    </lineage>
</organism>
<keyword evidence="1" id="KW-1133">Transmembrane helix</keyword>
<gene>
    <name evidence="2" type="ORF">A3D25_01385</name>
</gene>
<dbReference type="Proteomes" id="UP000177328">
    <property type="component" value="Unassembled WGS sequence"/>
</dbReference>
<feature type="transmembrane region" description="Helical" evidence="1">
    <location>
        <begin position="374"/>
        <end position="392"/>
    </location>
</feature>
<feature type="transmembrane region" description="Helical" evidence="1">
    <location>
        <begin position="151"/>
        <end position="173"/>
    </location>
</feature>
<feature type="transmembrane region" description="Helical" evidence="1">
    <location>
        <begin position="62"/>
        <end position="79"/>
    </location>
</feature>
<sequence>MVTKQPLQIFALRLFLSLVLTLLYFVFLMGGSWGLGFTVINLLFLGALVIQRPELLSKPRNLVFLGASIAISLFFSFRAFYLGQWINQGLIIVLNSLLVLNPQGDLSLKDCLTAPIYLFFRSLVEWPENILTIKTYLFHQKTAGFGQKLKLAFSGVVIAIPLLAIFLVLFLNADPLFQHYFNSLLPKDFYLDIELISKIIQLGFVFALFSTGFRQHTGQPATSSWLDQVMQNRREIASACVFIIILTGTFLAVQAQYLFATEELLKQMGVMLSEYTRRGYTELLLVSSISLSLILIITHRAREISQSWIKMVAWVFILEVFLLLLSASRRVYLYQEAHGFTLIRILGILFSIWLTGTLGIFALKLWGRLKEKTLILALLINTIVVVFLMNILNPDYTIAVIRKPNLGYGIDYRYITGLSADGYAGWEEALTAMENKSPCEGEVGAVASRLRQKHTEFQADAKNNWHNFGSWKLSEQNANNYIQDNYKRIMQLTEENLACQSEGPR</sequence>
<keyword evidence="1" id="KW-0472">Membrane</keyword>
<dbReference type="EMBL" id="MFDD01000002">
    <property type="protein sequence ID" value="OGE41167.1"/>
    <property type="molecule type" value="Genomic_DNA"/>
</dbReference>
<protein>
    <submittedName>
        <fullName evidence="2">Uncharacterized protein</fullName>
    </submittedName>
</protein>
<evidence type="ECO:0000313" key="3">
    <source>
        <dbReference type="Proteomes" id="UP000177328"/>
    </source>
</evidence>
<feature type="transmembrane region" description="Helical" evidence="1">
    <location>
        <begin position="236"/>
        <end position="259"/>
    </location>
</feature>
<feature type="transmembrane region" description="Helical" evidence="1">
    <location>
        <begin position="7"/>
        <end position="27"/>
    </location>
</feature>
<name>A0A1F5KJQ4_9BACT</name>
<feature type="transmembrane region" description="Helical" evidence="1">
    <location>
        <begin position="33"/>
        <end position="50"/>
    </location>
</feature>
<dbReference type="AlphaFoldDB" id="A0A1F5KJQ4"/>
<keyword evidence="1" id="KW-0812">Transmembrane</keyword>
<feature type="transmembrane region" description="Helical" evidence="1">
    <location>
        <begin position="340"/>
        <end position="362"/>
    </location>
</feature>
<reference evidence="2 3" key="1">
    <citation type="journal article" date="2016" name="Nat. Commun.">
        <title>Thousands of microbial genomes shed light on interconnected biogeochemical processes in an aquifer system.</title>
        <authorList>
            <person name="Anantharaman K."/>
            <person name="Brown C.T."/>
            <person name="Hug L.A."/>
            <person name="Sharon I."/>
            <person name="Castelle C.J."/>
            <person name="Probst A.J."/>
            <person name="Thomas B.C."/>
            <person name="Singh A."/>
            <person name="Wilkins M.J."/>
            <person name="Karaoz U."/>
            <person name="Brodie E.L."/>
            <person name="Williams K.H."/>
            <person name="Hubbard S.S."/>
            <person name="Banfield J.F."/>
        </authorList>
    </citation>
    <scope>NUCLEOTIDE SEQUENCE [LARGE SCALE GENOMIC DNA]</scope>
</reference>
<accession>A0A1F5KJQ4</accession>
<feature type="transmembrane region" description="Helical" evidence="1">
    <location>
        <begin position="311"/>
        <end position="328"/>
    </location>
</feature>